<dbReference type="GO" id="GO:0003910">
    <property type="term" value="F:DNA ligase (ATP) activity"/>
    <property type="evidence" value="ECO:0007669"/>
    <property type="project" value="UniProtKB-EC"/>
</dbReference>
<evidence type="ECO:0000313" key="4">
    <source>
        <dbReference type="EMBL" id="RAL71020.1"/>
    </source>
</evidence>
<dbReference type="Proteomes" id="UP000248786">
    <property type="component" value="Unassembled WGS sequence"/>
</dbReference>
<feature type="region of interest" description="Disordered" evidence="1">
    <location>
        <begin position="1"/>
        <end position="27"/>
    </location>
</feature>
<dbReference type="EC" id="6.5.1.1" evidence="4"/>
<proteinExistence type="predicted"/>
<evidence type="ECO:0000313" key="3">
    <source>
        <dbReference type="EMBL" id="AMU86563.1"/>
    </source>
</evidence>
<dbReference type="PANTHER" id="PTHR39465">
    <property type="entry name" value="DNA LIGASE D, 3'-PHOSPHOESTERASE DOMAIN"/>
    <property type="match status" value="1"/>
</dbReference>
<dbReference type="InterPro" id="IPR014144">
    <property type="entry name" value="LigD_PE_domain"/>
</dbReference>
<dbReference type="EMBL" id="CP011127">
    <property type="protein sequence ID" value="AMU86563.1"/>
    <property type="molecule type" value="Genomic_DNA"/>
</dbReference>
<dbReference type="NCBIfam" id="TIGR02777">
    <property type="entry name" value="LigD_PE_dom"/>
    <property type="match status" value="1"/>
</dbReference>
<evidence type="ECO:0000313" key="6">
    <source>
        <dbReference type="Proteomes" id="UP000248786"/>
    </source>
</evidence>
<evidence type="ECO:0000313" key="5">
    <source>
        <dbReference type="Proteomes" id="UP000076394"/>
    </source>
</evidence>
<sequence length="184" mass="20438">MPSNPLEEYNRKRNFAQTAEPSGVKSVPSDKPVFVIQKHLASHLHYDFRLEIDGVLKSWAIPKGPSANPKEKRLAVATEDHPMQYASFEGVIPEGEYGAGKVIVWDKGTFGNLKEGKTLAESYDTGHLVINLQGKKLKGGYSLLRTKMGWLMVKMEDAFADRLSDILNEQPASVITGKLVEEII</sequence>
<dbReference type="RefSeq" id="WP_011309328.1">
    <property type="nucleotide sequence ID" value="NZ_AP024514.1"/>
</dbReference>
<dbReference type="EMBL" id="QGLD01000008">
    <property type="protein sequence ID" value="RAL71020.1"/>
    <property type="molecule type" value="Genomic_DNA"/>
</dbReference>
<evidence type="ECO:0000256" key="1">
    <source>
        <dbReference type="SAM" id="MobiDB-lite"/>
    </source>
</evidence>
<dbReference type="OrthoDB" id="9802472at2"/>
<gene>
    <name evidence="4" type="ORF">C1G86_0773</name>
    <name evidence="3" type="ORF">Dm11a5_0737</name>
</gene>
<dbReference type="OMA" id="FVVQIHD"/>
<organism evidence="3 5">
    <name type="scientific">Dehalococcoides mccartyi</name>
    <dbReference type="NCBI Taxonomy" id="61435"/>
    <lineage>
        <taxon>Bacteria</taxon>
        <taxon>Bacillati</taxon>
        <taxon>Chloroflexota</taxon>
        <taxon>Dehalococcoidia</taxon>
        <taxon>Dehalococcoidales</taxon>
        <taxon>Dehalococcoidaceae</taxon>
        <taxon>Dehalococcoides</taxon>
    </lineage>
</organism>
<protein>
    <submittedName>
        <fullName evidence="3 4">DNA ligase</fullName>
        <ecNumber evidence="4">6.5.1.1</ecNumber>
    </submittedName>
</protein>
<dbReference type="PANTHER" id="PTHR39465:SF1">
    <property type="entry name" value="DNA LIGASE D 3'-PHOSPHOESTERASE DOMAIN-CONTAINING PROTEIN"/>
    <property type="match status" value="1"/>
</dbReference>
<name>A0A142V9P8_9CHLR</name>
<evidence type="ECO:0000259" key="2">
    <source>
        <dbReference type="Pfam" id="PF13298"/>
    </source>
</evidence>
<keyword evidence="3" id="KW-0436">Ligase</keyword>
<dbReference type="Proteomes" id="UP000076394">
    <property type="component" value="Chromosome"/>
</dbReference>
<reference evidence="3 5" key="1">
    <citation type="submission" date="2015-03" db="EMBL/GenBank/DDBJ databases">
        <title>Genomic characterization of Dehalococcoides mccartyi strain 11a5, an unusal plasmid-containing chloroethene dechlorinator.</title>
        <authorList>
            <person name="Zhao S."/>
            <person name="Ding C."/>
            <person name="He J."/>
        </authorList>
    </citation>
    <scope>NUCLEOTIDE SEQUENCE [LARGE SCALE GENOMIC DNA]</scope>
    <source>
        <strain evidence="3 5">11a5</strain>
    </source>
</reference>
<dbReference type="PATRIC" id="fig|61435.13.peg.769"/>
<reference evidence="4 6" key="2">
    <citation type="submission" date="2018-05" db="EMBL/GenBank/DDBJ databases">
        <title>Draft genome sequences of Dehalococcoides mccartyi strains RC and KS.</title>
        <authorList>
            <person name="Higgins S.A."/>
            <person name="Padilla-Crespo E."/>
            <person name="Loeffler F.E."/>
        </authorList>
    </citation>
    <scope>NUCLEOTIDE SEQUENCE [LARGE SCALE GENOMIC DNA]</scope>
    <source>
        <strain evidence="4 6">KS</strain>
    </source>
</reference>
<feature type="domain" description="DNA ligase D 3'-phosphoesterase" evidence="2">
    <location>
        <begin position="37"/>
        <end position="145"/>
    </location>
</feature>
<dbReference type="AlphaFoldDB" id="A0A142V9P8"/>
<dbReference type="Pfam" id="PF13298">
    <property type="entry name" value="LigD_N"/>
    <property type="match status" value="1"/>
</dbReference>
<accession>A0A142V9P8</accession>